<keyword evidence="2" id="KW-1015">Disulfide bond</keyword>
<dbReference type="Gene3D" id="2.90.10.10">
    <property type="entry name" value="Bulb-type lectin domain"/>
    <property type="match status" value="1"/>
</dbReference>
<organism evidence="3 4">
    <name type="scientific">Thlaspi arvense</name>
    <name type="common">Field penny-cress</name>
    <dbReference type="NCBI Taxonomy" id="13288"/>
    <lineage>
        <taxon>Eukaryota</taxon>
        <taxon>Viridiplantae</taxon>
        <taxon>Streptophyta</taxon>
        <taxon>Embryophyta</taxon>
        <taxon>Tracheophyta</taxon>
        <taxon>Spermatophyta</taxon>
        <taxon>Magnoliopsida</taxon>
        <taxon>eudicotyledons</taxon>
        <taxon>Gunneridae</taxon>
        <taxon>Pentapetalae</taxon>
        <taxon>rosids</taxon>
        <taxon>malvids</taxon>
        <taxon>Brassicales</taxon>
        <taxon>Brassicaceae</taxon>
        <taxon>Thlaspideae</taxon>
        <taxon>Thlaspi</taxon>
    </lineage>
</organism>
<dbReference type="PANTHER" id="PTHR47976">
    <property type="entry name" value="G-TYPE LECTIN S-RECEPTOR-LIKE SERINE/THREONINE-PROTEIN KINASE SD2-5"/>
    <property type="match status" value="1"/>
</dbReference>
<dbReference type="SUPFAM" id="SSF51110">
    <property type="entry name" value="alpha-D-mannose-specific plant lectins"/>
    <property type="match status" value="1"/>
</dbReference>
<dbReference type="AlphaFoldDB" id="A0AAU9RGX9"/>
<keyword evidence="1" id="KW-0732">Signal</keyword>
<evidence type="ECO:0000256" key="2">
    <source>
        <dbReference type="ARBA" id="ARBA00023157"/>
    </source>
</evidence>
<sequence>MNDTGNFMLLHSDSSLEWESFQNPTDTMLPTQAMNSGGVLYSRQSETNFAHGRFHFRLLQEGNLVLNTRDVQSNFAYEPYYNSGTDDSSNTANSGYQVVFNQTAQMYILKRNNQRMDLTMDLVPSTKDHYHRATLNFD</sequence>
<comment type="caution">
    <text evidence="3">The sequence shown here is derived from an EMBL/GenBank/DDBJ whole genome shotgun (WGS) entry which is preliminary data.</text>
</comment>
<gene>
    <name evidence="3" type="ORF">TAV2_LOCUS4220</name>
</gene>
<dbReference type="EMBL" id="CAJVSB020000041">
    <property type="protein sequence ID" value="CAH2040887.1"/>
    <property type="molecule type" value="Genomic_DNA"/>
</dbReference>
<evidence type="ECO:0000313" key="4">
    <source>
        <dbReference type="Proteomes" id="UP000836841"/>
    </source>
</evidence>
<evidence type="ECO:0000313" key="3">
    <source>
        <dbReference type="EMBL" id="CAH2040887.1"/>
    </source>
</evidence>
<protein>
    <submittedName>
        <fullName evidence="3">Uncharacterized protein</fullName>
    </submittedName>
</protein>
<reference evidence="3 4" key="1">
    <citation type="submission" date="2022-03" db="EMBL/GenBank/DDBJ databases">
        <authorList>
            <person name="Nunn A."/>
            <person name="Chopra R."/>
            <person name="Nunn A."/>
            <person name="Contreras Garrido A."/>
        </authorList>
    </citation>
    <scope>NUCLEOTIDE SEQUENCE [LARGE SCALE GENOMIC DNA]</scope>
</reference>
<proteinExistence type="predicted"/>
<evidence type="ECO:0000256" key="1">
    <source>
        <dbReference type="ARBA" id="ARBA00022729"/>
    </source>
</evidence>
<dbReference type="PANTHER" id="PTHR47976:SF15">
    <property type="entry name" value="G-TYPE LECTIN S-RECEPTOR-LIKE SERINE_THREONINE-PROTEIN KINASE RLK1"/>
    <property type="match status" value="1"/>
</dbReference>
<dbReference type="Proteomes" id="UP000836841">
    <property type="component" value="Unassembled WGS sequence"/>
</dbReference>
<dbReference type="InterPro" id="IPR036426">
    <property type="entry name" value="Bulb-type_lectin_dom_sf"/>
</dbReference>
<accession>A0AAU9RGX9</accession>
<dbReference type="InterPro" id="IPR051343">
    <property type="entry name" value="G-type_lectin_kinases/EP1-like"/>
</dbReference>
<name>A0AAU9RGX9_THLAR</name>
<keyword evidence="4" id="KW-1185">Reference proteome</keyword>